<organism evidence="10 11">
    <name type="scientific">Peptidiphaga gingivicola</name>
    <dbReference type="NCBI Taxonomy" id="2741497"/>
    <lineage>
        <taxon>Bacteria</taxon>
        <taxon>Bacillati</taxon>
        <taxon>Actinomycetota</taxon>
        <taxon>Actinomycetes</taxon>
        <taxon>Actinomycetales</taxon>
        <taxon>Actinomycetaceae</taxon>
        <taxon>Peptidiphaga</taxon>
    </lineage>
</organism>
<dbReference type="CDD" id="cd08950">
    <property type="entry name" value="KR_fFAS_SDR_c_like"/>
    <property type="match status" value="1"/>
</dbReference>
<dbReference type="Pfam" id="PF18094">
    <property type="entry name" value="DNA_pol_B_N"/>
    <property type="match status" value="1"/>
</dbReference>
<evidence type="ECO:0000259" key="9">
    <source>
        <dbReference type="PROSITE" id="PS52004"/>
    </source>
</evidence>
<dbReference type="EMBL" id="LVZK01000001">
    <property type="protein sequence ID" value="OAP86677.1"/>
    <property type="molecule type" value="Genomic_DNA"/>
</dbReference>
<keyword evidence="2" id="KW-0596">Phosphopantetheine</keyword>
<keyword evidence="7" id="KW-0560">Oxidoreductase</keyword>
<dbReference type="PANTHER" id="PTHR10982">
    <property type="entry name" value="MALONYL COA-ACYL CARRIER PROTEIN TRANSACYLASE"/>
    <property type="match status" value="1"/>
</dbReference>
<dbReference type="InterPro" id="IPR018201">
    <property type="entry name" value="Ketoacyl_synth_AS"/>
</dbReference>
<dbReference type="Gene3D" id="3.30.70.2430">
    <property type="match status" value="1"/>
</dbReference>
<keyword evidence="6" id="KW-0521">NADP</keyword>
<dbReference type="GO" id="GO:0006633">
    <property type="term" value="P:fatty acid biosynthetic process"/>
    <property type="evidence" value="ECO:0007669"/>
    <property type="project" value="InterPro"/>
</dbReference>
<dbReference type="Proteomes" id="UP000078368">
    <property type="component" value="Unassembled WGS sequence"/>
</dbReference>
<feature type="domain" description="Ketosynthase family 3 (KS3)" evidence="9">
    <location>
        <begin position="2410"/>
        <end position="2860"/>
    </location>
</feature>
<proteinExistence type="inferred from homology"/>
<dbReference type="InterPro" id="IPR001227">
    <property type="entry name" value="Ac_transferase_dom_sf"/>
</dbReference>
<dbReference type="Gene3D" id="3.40.366.10">
    <property type="entry name" value="Malonyl-Coenzyme A Acyl Carrier Protein, domain 2"/>
    <property type="match status" value="2"/>
</dbReference>
<dbReference type="Gene3D" id="3.40.50.720">
    <property type="entry name" value="NAD(P)-binding Rossmann-like Domain"/>
    <property type="match status" value="1"/>
</dbReference>
<dbReference type="SUPFAM" id="SSF51412">
    <property type="entry name" value="Inosine monophosphate dehydrogenase (IMPDH)"/>
    <property type="match status" value="1"/>
</dbReference>
<evidence type="ECO:0000256" key="8">
    <source>
        <dbReference type="SAM" id="MobiDB-lite"/>
    </source>
</evidence>
<dbReference type="InterPro" id="IPR016035">
    <property type="entry name" value="Acyl_Trfase/lysoPLipase"/>
</dbReference>
<dbReference type="InterPro" id="IPR002539">
    <property type="entry name" value="MaoC-like_dom"/>
</dbReference>
<dbReference type="Gene3D" id="3.90.25.70">
    <property type="match status" value="1"/>
</dbReference>
<dbReference type="GO" id="GO:0008897">
    <property type="term" value="F:holo-[acyl-carrier-protein] synthase activity"/>
    <property type="evidence" value="ECO:0007669"/>
    <property type="project" value="InterPro"/>
</dbReference>
<dbReference type="SUPFAM" id="SSF54637">
    <property type="entry name" value="Thioesterase/thiol ester dehydrase-isomerase"/>
    <property type="match status" value="1"/>
</dbReference>
<dbReference type="GO" id="GO:0004312">
    <property type="term" value="F:fatty acid synthase activity"/>
    <property type="evidence" value="ECO:0007669"/>
    <property type="project" value="InterPro"/>
</dbReference>
<dbReference type="PANTHER" id="PTHR10982:SF21">
    <property type="entry name" value="FATTY ACID SYNTHASE SUBUNIT BETA"/>
    <property type="match status" value="1"/>
</dbReference>
<dbReference type="InterPro" id="IPR016039">
    <property type="entry name" value="Thiolase-like"/>
</dbReference>
<evidence type="ECO:0000313" key="10">
    <source>
        <dbReference type="EMBL" id="OAP86677.1"/>
    </source>
</evidence>
<dbReference type="Gene3D" id="3.20.20.70">
    <property type="entry name" value="Aldolase class I"/>
    <property type="match status" value="1"/>
</dbReference>
<feature type="compositionally biased region" description="Low complexity" evidence="8">
    <location>
        <begin position="1606"/>
        <end position="1662"/>
    </location>
</feature>
<dbReference type="Pfam" id="PF00698">
    <property type="entry name" value="Acyl_transf_1"/>
    <property type="match status" value="1"/>
</dbReference>
<comment type="caution">
    <text evidence="10">The sequence shown here is derived from an EMBL/GenBank/DDBJ whole genome shotgun (WGS) entry which is preliminary data.</text>
</comment>
<dbReference type="Pfam" id="PF08354">
    <property type="entry name" value="Fas1-AflB-like_hel"/>
    <property type="match status" value="1"/>
</dbReference>
<dbReference type="InterPro" id="IPR020841">
    <property type="entry name" value="PKS_Beta-ketoAc_synthase_dom"/>
</dbReference>
<dbReference type="InterPro" id="IPR029069">
    <property type="entry name" value="HotDog_dom_sf"/>
</dbReference>
<dbReference type="SUPFAM" id="SSF52151">
    <property type="entry name" value="FabD/lysophospholipase-like"/>
    <property type="match status" value="2"/>
</dbReference>
<reference evidence="10 11" key="1">
    <citation type="submission" date="2016-04" db="EMBL/GenBank/DDBJ databases">
        <title>Peptidophaga gingivicola gen. nov., sp. nov., isolated from human subgingival plaque.</title>
        <authorList>
            <person name="Beall C.J."/>
            <person name="Mokrzan E.M."/>
            <person name="Griffen A.L."/>
            <person name="Leys E.J."/>
        </authorList>
    </citation>
    <scope>NUCLEOTIDE SEQUENCE [LARGE SCALE GENOMIC DNA]</scope>
    <source>
        <strain evidence="10 11">BA112</strain>
    </source>
</reference>
<dbReference type="Gene3D" id="3.40.47.10">
    <property type="match status" value="1"/>
</dbReference>
<keyword evidence="4" id="KW-0808">Transferase</keyword>
<dbReference type="GO" id="GO:0005835">
    <property type="term" value="C:fatty acid synthase complex"/>
    <property type="evidence" value="ECO:0007669"/>
    <property type="project" value="InterPro"/>
</dbReference>
<dbReference type="SUPFAM" id="SSF51735">
    <property type="entry name" value="NAD(P)-binding Rossmann-fold domains"/>
    <property type="match status" value="1"/>
</dbReference>
<dbReference type="GO" id="GO:0016787">
    <property type="term" value="F:hydrolase activity"/>
    <property type="evidence" value="ECO:0007669"/>
    <property type="project" value="UniProtKB-KW"/>
</dbReference>
<dbReference type="Pfam" id="PF00109">
    <property type="entry name" value="ketoacyl-synt"/>
    <property type="match status" value="1"/>
</dbReference>
<dbReference type="InterPro" id="IPR014043">
    <property type="entry name" value="Acyl_transferase_dom"/>
</dbReference>
<dbReference type="STRING" id="1823756.A4H34_06030"/>
<dbReference type="InterPro" id="IPR003965">
    <property type="entry name" value="Fatty_acid_synthase"/>
</dbReference>
<dbReference type="Pfam" id="PF01575">
    <property type="entry name" value="MaoC_dehydratas"/>
    <property type="match status" value="1"/>
</dbReference>
<keyword evidence="5" id="KW-0378">Hydrolase</keyword>
<dbReference type="InterPro" id="IPR050830">
    <property type="entry name" value="Fungal_FAS"/>
</dbReference>
<comment type="similarity">
    <text evidence="1">Belongs to the enoyl-CoA hydratase/isomerase family.</text>
</comment>
<dbReference type="InterPro" id="IPR013785">
    <property type="entry name" value="Aldolase_TIM"/>
</dbReference>
<dbReference type="Pfam" id="PF18325">
    <property type="entry name" value="Fas_alpha_ACP"/>
    <property type="match status" value="1"/>
</dbReference>
<keyword evidence="11" id="KW-1185">Reference proteome</keyword>
<evidence type="ECO:0000256" key="3">
    <source>
        <dbReference type="ARBA" id="ARBA00022553"/>
    </source>
</evidence>
<dbReference type="PROSITE" id="PS52004">
    <property type="entry name" value="KS3_2"/>
    <property type="match status" value="1"/>
</dbReference>
<dbReference type="GO" id="GO:0004318">
    <property type="term" value="F:enoyl-[acyl-carrier-protein] reductase (NADH) activity"/>
    <property type="evidence" value="ECO:0007669"/>
    <property type="project" value="InterPro"/>
</dbReference>
<evidence type="ECO:0000256" key="4">
    <source>
        <dbReference type="ARBA" id="ARBA00022679"/>
    </source>
</evidence>
<dbReference type="InterPro" id="IPR036291">
    <property type="entry name" value="NAD(P)-bd_dom_sf"/>
</dbReference>
<dbReference type="InterPro" id="IPR047224">
    <property type="entry name" value="FAS_alpha_su_C"/>
</dbReference>
<evidence type="ECO:0000256" key="6">
    <source>
        <dbReference type="ARBA" id="ARBA00022857"/>
    </source>
</evidence>
<accession>A0A179B4T8</accession>
<dbReference type="RefSeq" id="WP_064231383.1">
    <property type="nucleotide sequence ID" value="NZ_LVZK01000001.1"/>
</dbReference>
<gene>
    <name evidence="10" type="ORF">A4H34_06030</name>
</gene>
<dbReference type="CDD" id="cd00828">
    <property type="entry name" value="elong_cond_enzymes"/>
    <property type="match status" value="1"/>
</dbReference>
<dbReference type="Gene3D" id="1.20.930.70">
    <property type="match status" value="1"/>
</dbReference>
<dbReference type="PROSITE" id="PS00606">
    <property type="entry name" value="KS3_1"/>
    <property type="match status" value="1"/>
</dbReference>
<feature type="region of interest" description="Disordered" evidence="8">
    <location>
        <begin position="1601"/>
        <end position="1662"/>
    </location>
</feature>
<dbReference type="InterPro" id="IPR013565">
    <property type="entry name" value="Fas1/AflB-like_central"/>
</dbReference>
<dbReference type="FunFam" id="3.40.366.10:FF:000009">
    <property type="entry name" value="Fatty acid synthase Fas"/>
    <property type="match status" value="1"/>
</dbReference>
<dbReference type="GO" id="GO:0004315">
    <property type="term" value="F:3-oxoacyl-[acyl-carrier-protein] synthase activity"/>
    <property type="evidence" value="ECO:0007669"/>
    <property type="project" value="InterPro"/>
</dbReference>
<dbReference type="SMART" id="SM00827">
    <property type="entry name" value="PKS_AT"/>
    <property type="match status" value="1"/>
</dbReference>
<evidence type="ECO:0000256" key="2">
    <source>
        <dbReference type="ARBA" id="ARBA00022450"/>
    </source>
</evidence>
<dbReference type="Gene3D" id="3.10.129.10">
    <property type="entry name" value="Hotdog Thioesterase"/>
    <property type="match status" value="1"/>
</dbReference>
<dbReference type="SUPFAM" id="SSF53901">
    <property type="entry name" value="Thiolase-like"/>
    <property type="match status" value="2"/>
</dbReference>
<sequence>MNSYTPSAWIAQFAGQSTPWRTELAELASDPAIAAKLGAIRDAAEKILAPVAPELLTVTGPMDLLGAPLEAPENAGATVPGILLAQYGAYLDVREALPEPVAAVGHSQGVLGAAMLRDDHAQVLALARLIGAAATRETLLAGASRRGEHTPMVSVKGENLADVELPGDVALAIKNSATSEVLSGAPKALEAALKALKVEGEYLDVAAPFHNPVLAPAVEQVLQWVRACGVSLPDAADLARAVLTESLDWVAELREKVPAGATVVDLGPGTGLARLAAENFAGTGVHYIEAGTADSRDALAQGTPRETASQDWSVFAPAARVIDGRKVVETAFTRLTGRSPILVGGMTPTTVEPEIVAAAANAGHWAEMAGGGQVTEEILSDHLDRLGELLELGRTAQFNAMFLDPYLWGLHFGSRRAVSKKRSAGAPLDGVVVSAGVPELDEAVELVERLRSEGFPYVAFKPGTVAQIRQVVQIARELNEKGADLPLIAMVEDGQAGGHHSWESLPELLLPTYAQLREAGVVVCAGGGLGDPERAADYLDGSWSVAHGRPPMPVDGVFVGTALMASAEAATSPAVKDLLVATPGITEGWVRRGEVRGGMTSGLSQLHADLYEVANASAAASKLLAEIPAEEVESRREEIIEAIDKTAKPYFGDVEEMTYRQMLERYVELAWPWVDESMEKRFVELLQRAEARLSEADHGQIETLFADGAEDPERAVEALAAAHPAAESVLVTPTDAAFFVELSRKYPKPVPFVPVIDAEIVRRWGSDNLWQSHDPRYAADAVRIIPGPISVGAITEANAPAADILAKYEQVAAARLGEGESAFSRIAATEDEYFRSARYVVWRGSLVPNPALIEGASLHEAEGPAAGGWEVLVPFDSVWDGTGSPTHRVRDIRIPLVAPEGAASGAYPLVDDSRLSAAMRGLLEATAGVGSTTAGGTPIESLPGDGEAFSFDFGRDAAAAHALVCEPPEAVDAGAVPSALFGSCWPAIYGAIGSTVRDGYPVIEGLLSTVHLDHSERIAASLDELAGTLTATSHVTGVADTAAGRVIGVDTRVVDGDGREVAFFADRFALRGRVGEEQLEDPEPRAGVGDVVDTPRSVLGSAKVSAPTDMTAFAIVSGDYNPIHTSRRGAKLAGLDEPIVHGMWLCAAAEYATQKIAGTRILGWTYRMFGMVALGDVVDVRVERVGRIRGGGLALEVSCTVDGVLVATATAAVAAPSTAYLYPGQGVQSQGMALDERNESAAARAVWERADKHTREKLGFSILALVRDNPRELVAGGVRYHHPEGLLNLTQFTQVALATVAAAQTERLAAEGALVEGAMFAGHSLGEYTALSSYGRVFPLEALLEIVFQRGSTMHNLVPRDAQGRSNYRMGALRPSQFGVSDVVGYVESISEETGEFLEVVNLNIEGQQYAVAGTVAGLKALERDANARAEAAGGKRSFILVPGIDVPFHSRVLRNGVDDFRELLEDLLPEKIEADALVGRYIPNLVAKPFELTEEFARLILDVAPSTMVAELVEDFDGLLERDRYRVIRTLLIELLAWQFASPVQWIDTQNVLLEEGVREWVEVGLATAPTLANIGARTVAQAGADVAVMNVARDSQRVRREDVAAAPVEEAGEPQAAESSADAGKAAAPADSQPQAAPEQNAPAQEAPAAPAAPAPAAAAGPVEDLPFTAADALDALLAVHAKLRPEQIVDADTVETLTNGVSSKRNQVLMDLTAEFGLSSMDGAAEAPMSKLRAGVLAGAHGYKPFGAVLSEAISGRLRQIAGAAGAKPQRVSEYLASAWGLGEGWATHVATAVVLGSREGKSLRGGELATIKPSKKFDATIDEAVAQVAAARGIAVSKASSGGGSGTMVDSAALEEITGQMTDALAATARELLARLGKEPPAQQAGGDNADDLALRAAVSAELGDGWEKFVAPAFTPDRAVRLCDRWASAREDVARIAAGQEVEGNFESTGEEVAKQARWHAERRPERAERLLAIAAAAESSDPGQFSGKVAVVTGASPRSIAASVAGRLLAGGATVVVTTSRLDSGRLNWAAELYRRSARGDAELWIVPANLGSLRDIDALVEWIGAEQRVTLGAATKVLKPAFVPDILFPFAAPPVRGTLDDAGAAAENQARVLLWGVERLIGGLSRIGADTHVGHRLHVVLPGSPNRGTFGGDGAYGEVKAALDAVANKWANEPWGARTSIAHALIGWVKGTNLMGHNDPLVAAVEAAGVRVWNTEEIAERLLDLCTEESLEAAACAPMVVDLTGGMDKVNLRKLAKGLKLPSAPEEAEGPATIGALATPAGVASGRTPGREAFAGGSARPEDLVVVVGVGEAGPWGSSRTRLAAELGIQGTGEVDMTAAGVLELAWMMGLLEWHDTPKPGWYDASGSVVPEEEIYERYRDEVVARCGVRSFVDDGPLVNLGSIDIEEVRLDSDVTFTVADEAAANALVEADPENTSAALVDDEWTVTRKAGALTYVPRRATLSRTVGGQFPDGFDPAHWGIPASMIESSDRMAIWNLMTTVDAFIGAGLTPGELLRSVHPNEVASTQGTGFGGMSSMRQFYLDRFTGRSRPQDLLQETLGNVIAAHTMQSYVGGYGSMIHPVGACATAAVSVEEGVDKIACGKATFVVAGGIDDIGLESITGFGDMTATADSAAMARQGIDERFYSRAGDLRRGGFVEAQGGGTVLLARGDFALETGLPVLAVVAHAQSFADGAHTSIPAPGLGALAVGRGGKNARFVKSLAALGITPDDVSVVSKHDTSTNANDPNEAELHVRLAKAIGRTEGNPLYVVSQKSLTGHAKGGAALFQLAGLTQILASGLIPGNKALDCLDPVFEEDPYLVWLRSPFQHEGVKAGLITSLGFGHVSAFIALASPDAFEAAVARAHGDEAADEWRRRADGRTHAGAVRLEKAMLGKAELFEGIKDRRFAGDIHEDESAMLLNPDARLGADGFYPRVKADGEE</sequence>
<dbReference type="OrthoDB" id="4746285at2"/>
<evidence type="ECO:0000256" key="7">
    <source>
        <dbReference type="ARBA" id="ARBA00023002"/>
    </source>
</evidence>
<name>A0A179B4T8_9ACTO</name>
<evidence type="ECO:0000256" key="5">
    <source>
        <dbReference type="ARBA" id="ARBA00022801"/>
    </source>
</evidence>
<dbReference type="InterPro" id="IPR040899">
    <property type="entry name" value="Fas_alpha_ACP"/>
</dbReference>
<dbReference type="InterPro" id="IPR014031">
    <property type="entry name" value="Ketoacyl_synth_C"/>
</dbReference>
<dbReference type="InterPro" id="IPR014030">
    <property type="entry name" value="Ketoacyl_synth_N"/>
</dbReference>
<dbReference type="Pfam" id="PF02801">
    <property type="entry name" value="Ketoacyl-synt_C"/>
    <property type="match status" value="1"/>
</dbReference>
<keyword evidence="3" id="KW-0597">Phosphoprotein</keyword>
<dbReference type="PRINTS" id="PR01483">
    <property type="entry name" value="FASYNTHASE"/>
</dbReference>
<protein>
    <submittedName>
        <fullName evidence="10">Type I polyketide synthase</fullName>
    </submittedName>
</protein>
<evidence type="ECO:0000313" key="11">
    <source>
        <dbReference type="Proteomes" id="UP000078368"/>
    </source>
</evidence>
<evidence type="ECO:0000256" key="1">
    <source>
        <dbReference type="ARBA" id="ARBA00005254"/>
    </source>
</evidence>